<sequence length="87" mass="9835">MSYNNFECPQASPVYTDPTQVIRNFYYPQIVPVIHPVEIVNRHHCVPIPQHMVACTVKDEVCTVSSHNRNTRSAGAKARVSRSKGKK</sequence>
<feature type="region of interest" description="Disordered" evidence="1">
    <location>
        <begin position="67"/>
        <end position="87"/>
    </location>
</feature>
<reference evidence="2" key="1">
    <citation type="submission" date="2020-03" db="EMBL/GenBank/DDBJ databases">
        <title>Draft sequencing of Paenibacilllus sp. S3N08.</title>
        <authorList>
            <person name="Kim D.-U."/>
        </authorList>
    </citation>
    <scope>NUCLEOTIDE SEQUENCE</scope>
    <source>
        <strain evidence="2">S3N08</strain>
    </source>
</reference>
<dbReference type="EMBL" id="JAAOIW010000014">
    <property type="protein sequence ID" value="NHN33921.1"/>
    <property type="molecule type" value="Genomic_DNA"/>
</dbReference>
<name>A0ABX0JDR1_9BACL</name>
<organism evidence="2 3">
    <name type="scientific">Paenibacillus agricola</name>
    <dbReference type="NCBI Taxonomy" id="2716264"/>
    <lineage>
        <taxon>Bacteria</taxon>
        <taxon>Bacillati</taxon>
        <taxon>Bacillota</taxon>
        <taxon>Bacilli</taxon>
        <taxon>Bacillales</taxon>
        <taxon>Paenibacillaceae</taxon>
        <taxon>Paenibacillus</taxon>
    </lineage>
</organism>
<proteinExistence type="predicted"/>
<evidence type="ECO:0000256" key="1">
    <source>
        <dbReference type="SAM" id="MobiDB-lite"/>
    </source>
</evidence>
<evidence type="ECO:0000313" key="2">
    <source>
        <dbReference type="EMBL" id="NHN33921.1"/>
    </source>
</evidence>
<accession>A0ABX0JDR1</accession>
<evidence type="ECO:0008006" key="4">
    <source>
        <dbReference type="Google" id="ProtNLM"/>
    </source>
</evidence>
<dbReference type="RefSeq" id="WP_166154329.1">
    <property type="nucleotide sequence ID" value="NZ_JAAOIW010000014.1"/>
</dbReference>
<gene>
    <name evidence="2" type="ORF">G9U52_29305</name>
</gene>
<comment type="caution">
    <text evidence="2">The sequence shown here is derived from an EMBL/GenBank/DDBJ whole genome shotgun (WGS) entry which is preliminary data.</text>
</comment>
<keyword evidence="3" id="KW-1185">Reference proteome</keyword>
<evidence type="ECO:0000313" key="3">
    <source>
        <dbReference type="Proteomes" id="UP001165962"/>
    </source>
</evidence>
<protein>
    <recommendedName>
        <fullName evidence="4">Spore coat protein D</fullName>
    </recommendedName>
</protein>
<dbReference type="Proteomes" id="UP001165962">
    <property type="component" value="Unassembled WGS sequence"/>
</dbReference>